<dbReference type="SUPFAM" id="SSF52777">
    <property type="entry name" value="CoA-dependent acyltransferases"/>
    <property type="match status" value="1"/>
</dbReference>
<evidence type="ECO:0000256" key="6">
    <source>
        <dbReference type="ARBA" id="ARBA00023315"/>
    </source>
</evidence>
<dbReference type="CDD" id="cd06849">
    <property type="entry name" value="lipoyl_domain"/>
    <property type="match status" value="1"/>
</dbReference>
<feature type="domain" description="Lipoyl-binding" evidence="11">
    <location>
        <begin position="3"/>
        <end position="77"/>
    </location>
</feature>
<dbReference type="Pfam" id="PF00198">
    <property type="entry name" value="2-oxoacid_dh"/>
    <property type="match status" value="1"/>
</dbReference>
<organism evidence="13 14">
    <name type="scientific">Guyparkeria halophila</name>
    <dbReference type="NCBI Taxonomy" id="47960"/>
    <lineage>
        <taxon>Bacteria</taxon>
        <taxon>Pseudomonadati</taxon>
        <taxon>Pseudomonadota</taxon>
        <taxon>Gammaproteobacteria</taxon>
        <taxon>Chromatiales</taxon>
        <taxon>Thioalkalibacteraceae</taxon>
        <taxon>Guyparkeria</taxon>
    </lineage>
</organism>
<evidence type="ECO:0000259" key="12">
    <source>
        <dbReference type="PROSITE" id="PS51826"/>
    </source>
</evidence>
<evidence type="ECO:0000256" key="10">
    <source>
        <dbReference type="SAM" id="MobiDB-lite"/>
    </source>
</evidence>
<evidence type="ECO:0000256" key="2">
    <source>
        <dbReference type="ARBA" id="ARBA00007317"/>
    </source>
</evidence>
<evidence type="ECO:0000313" key="13">
    <source>
        <dbReference type="EMBL" id="WQH15437.1"/>
    </source>
</evidence>
<dbReference type="InterPro" id="IPR003016">
    <property type="entry name" value="2-oxoA_DH_lipoyl-BS"/>
</dbReference>
<reference evidence="13 14" key="1">
    <citation type="submission" date="2023-11" db="EMBL/GenBank/DDBJ databases">
        <title>MicrobeMod: A computational toolkit for identifying prokaryotic methylation and restriction-modification with nanopore sequencing.</title>
        <authorList>
            <person name="Crits-Christoph A."/>
            <person name="Kang S.C."/>
            <person name="Lee H."/>
            <person name="Ostrov N."/>
        </authorList>
    </citation>
    <scope>NUCLEOTIDE SEQUENCE [LARGE SCALE GENOMIC DNA]</scope>
    <source>
        <strain evidence="13 14">ATCC 49870</strain>
    </source>
</reference>
<dbReference type="PANTHER" id="PTHR43178">
    <property type="entry name" value="DIHYDROLIPOAMIDE ACETYLTRANSFERASE COMPONENT OF PYRUVATE DEHYDROGENASE COMPLEX"/>
    <property type="match status" value="1"/>
</dbReference>
<dbReference type="Pfam" id="PF00364">
    <property type="entry name" value="Biotin_lipoyl"/>
    <property type="match status" value="1"/>
</dbReference>
<dbReference type="InterPro" id="IPR000089">
    <property type="entry name" value="Biotin_lipoyl"/>
</dbReference>
<dbReference type="RefSeq" id="WP_322520466.1">
    <property type="nucleotide sequence ID" value="NZ_CP140153.1"/>
</dbReference>
<comment type="catalytic activity">
    <reaction evidence="8">
        <text>N(6)-[(R)-dihydrolipoyl]-L-lysyl-[protein] + acetyl-CoA = N(6)-[(R)-S(8)-acetyldihydrolipoyl]-L-lysyl-[protein] + CoA</text>
        <dbReference type="Rhea" id="RHEA:17017"/>
        <dbReference type="Rhea" id="RHEA-COMP:10475"/>
        <dbReference type="Rhea" id="RHEA-COMP:10478"/>
        <dbReference type="ChEBI" id="CHEBI:57287"/>
        <dbReference type="ChEBI" id="CHEBI:57288"/>
        <dbReference type="ChEBI" id="CHEBI:83100"/>
        <dbReference type="ChEBI" id="CHEBI:83111"/>
        <dbReference type="EC" id="2.3.1.12"/>
    </reaction>
</comment>
<proteinExistence type="inferred from homology"/>
<comment type="similarity">
    <text evidence="2 9">Belongs to the 2-oxoacid dehydrogenase family.</text>
</comment>
<evidence type="ECO:0000256" key="1">
    <source>
        <dbReference type="ARBA" id="ARBA00001938"/>
    </source>
</evidence>
<dbReference type="InterPro" id="IPR023213">
    <property type="entry name" value="CAT-like_dom_sf"/>
</dbReference>
<evidence type="ECO:0000259" key="11">
    <source>
        <dbReference type="PROSITE" id="PS50968"/>
    </source>
</evidence>
<dbReference type="InterPro" id="IPR036625">
    <property type="entry name" value="E3-bd_dom_sf"/>
</dbReference>
<protein>
    <recommendedName>
        <fullName evidence="9">Dihydrolipoamide acetyltransferase component of pyruvate dehydrogenase complex</fullName>
        <ecNumber evidence="9">2.3.1.-</ecNumber>
    </recommendedName>
</protein>
<keyword evidence="4 9" id="KW-0808">Transferase</keyword>
<gene>
    <name evidence="13" type="ORF">SR882_06605</name>
</gene>
<evidence type="ECO:0000256" key="8">
    <source>
        <dbReference type="ARBA" id="ARBA00048370"/>
    </source>
</evidence>
<dbReference type="Proteomes" id="UP001327459">
    <property type="component" value="Chromosome"/>
</dbReference>
<dbReference type="PANTHER" id="PTHR43178:SF2">
    <property type="entry name" value="DIHYDROLIPOYLLYSINE-RESIDUE ACETYLTRANSFERASE COMPONENT OF PYRUVATE DEHYDROGENASE COMPLEX"/>
    <property type="match status" value="1"/>
</dbReference>
<name>A0ABZ0YVX5_9GAMM</name>
<dbReference type="Pfam" id="PF02817">
    <property type="entry name" value="E3_binding"/>
    <property type="match status" value="1"/>
</dbReference>
<comment type="cofactor">
    <cofactor evidence="1 9">
        <name>(R)-lipoate</name>
        <dbReference type="ChEBI" id="CHEBI:83088"/>
    </cofactor>
</comment>
<keyword evidence="6 9" id="KW-0012">Acyltransferase</keyword>
<dbReference type="InterPro" id="IPR001078">
    <property type="entry name" value="2-oxoacid_DH_actylTfrase"/>
</dbReference>
<dbReference type="InterPro" id="IPR011053">
    <property type="entry name" value="Single_hybrid_motif"/>
</dbReference>
<evidence type="ECO:0000256" key="5">
    <source>
        <dbReference type="ARBA" id="ARBA00022823"/>
    </source>
</evidence>
<dbReference type="EMBL" id="CP140153">
    <property type="protein sequence ID" value="WQH15437.1"/>
    <property type="molecule type" value="Genomic_DNA"/>
</dbReference>
<feature type="compositionally biased region" description="Basic and acidic residues" evidence="10">
    <location>
        <begin position="94"/>
        <end position="111"/>
    </location>
</feature>
<evidence type="ECO:0000256" key="7">
    <source>
        <dbReference type="ARBA" id="ARBA00025211"/>
    </source>
</evidence>
<dbReference type="PROSITE" id="PS00189">
    <property type="entry name" value="LIPOYL"/>
    <property type="match status" value="1"/>
</dbReference>
<feature type="domain" description="Peripheral subunit-binding (PSBD)" evidence="12">
    <location>
        <begin position="146"/>
        <end position="183"/>
    </location>
</feature>
<evidence type="ECO:0000256" key="4">
    <source>
        <dbReference type="ARBA" id="ARBA00022679"/>
    </source>
</evidence>
<feature type="compositionally biased region" description="Low complexity" evidence="10">
    <location>
        <begin position="127"/>
        <end position="136"/>
    </location>
</feature>
<dbReference type="SUPFAM" id="SSF47005">
    <property type="entry name" value="Peripheral subunit-binding domain of 2-oxo acid dehydrogenase complex"/>
    <property type="match status" value="1"/>
</dbReference>
<dbReference type="Gene3D" id="3.30.559.10">
    <property type="entry name" value="Chloramphenicol acetyltransferase-like domain"/>
    <property type="match status" value="1"/>
</dbReference>
<dbReference type="InterPro" id="IPR004167">
    <property type="entry name" value="PSBD"/>
</dbReference>
<dbReference type="SUPFAM" id="SSF51230">
    <property type="entry name" value="Single hybrid motif"/>
    <property type="match status" value="1"/>
</dbReference>
<evidence type="ECO:0000313" key="14">
    <source>
        <dbReference type="Proteomes" id="UP001327459"/>
    </source>
</evidence>
<dbReference type="Gene3D" id="4.10.320.10">
    <property type="entry name" value="E3-binding domain"/>
    <property type="match status" value="1"/>
</dbReference>
<dbReference type="InterPro" id="IPR050743">
    <property type="entry name" value="2-oxoacid_DH_E2_comp"/>
</dbReference>
<feature type="region of interest" description="Disordered" evidence="10">
    <location>
        <begin position="76"/>
        <end position="148"/>
    </location>
</feature>
<dbReference type="EC" id="2.3.1.-" evidence="9"/>
<dbReference type="Gene3D" id="2.40.50.100">
    <property type="match status" value="1"/>
</dbReference>
<dbReference type="PROSITE" id="PS51826">
    <property type="entry name" value="PSBD"/>
    <property type="match status" value="1"/>
</dbReference>
<keyword evidence="5 9" id="KW-0450">Lipoyl</keyword>
<evidence type="ECO:0000256" key="3">
    <source>
        <dbReference type="ARBA" id="ARBA00011484"/>
    </source>
</evidence>
<comment type="subunit">
    <text evidence="3">Forms a 24-polypeptide structural core with octahedral symmetry.</text>
</comment>
<comment type="function">
    <text evidence="7">The pyruvate dehydrogenase complex catalyzes the overall conversion of pyruvate to acetyl-CoA and CO(2). It contains multiple copies of three enzymatic components: pyruvate dehydrogenase (E1), dihydrolipoamide acetyltransferase (E2) and lipoamide dehydrogenase (E3).</text>
</comment>
<evidence type="ECO:0000256" key="9">
    <source>
        <dbReference type="RuleBase" id="RU003423"/>
    </source>
</evidence>
<dbReference type="PROSITE" id="PS50968">
    <property type="entry name" value="BIOTINYL_LIPOYL"/>
    <property type="match status" value="1"/>
</dbReference>
<sequence>MAIKSITLPDIGNYDNTPVIEVLISPGDRVEKEDSLITLESDKATMEIPSPYSGEIKKVLVKVDDTLKQGDLIAEIEAEEDDKAPGSDEPPAEEPGKAEESEPTAEEKPAEPEEPAPAAEKPPEPAAPAAATPAPANRQSAGAKSHASPSVRLFARKLGVDLANVTGTGPKGRILQEDVEGAIKQVMEGAAKGGAATGAGIPPLPEIDFSQFGEIEEKPLSRIKKLSGKHLSTAWLNIPHVTQFDEADITEVEAFRKSLKPRAEKAGIKMTPLVFVLKALAHVLREFPHMNASLAPDGENLILKKYINLGVAVDTPNGLLVPVVRDVDQKGVFELSEELMEISSRARDGKLTGADLSGGTFSVSSLGGIGGTQFTPIVNGPEVGILGVSKASMQPVWDGSEFVPRLMLPLALSYDHRVIDGAEGARFMTTLSRTLTDLRELML</sequence>
<keyword evidence="14" id="KW-1185">Reference proteome</keyword>
<accession>A0ABZ0YVX5</accession>